<dbReference type="PROSITE" id="PS51464">
    <property type="entry name" value="SIS"/>
    <property type="match status" value="1"/>
</dbReference>
<proteinExistence type="inferred from homology"/>
<evidence type="ECO:0000313" key="4">
    <source>
        <dbReference type="Proteomes" id="UP000565468"/>
    </source>
</evidence>
<dbReference type="SUPFAM" id="SSF53697">
    <property type="entry name" value="SIS domain"/>
    <property type="match status" value="1"/>
</dbReference>
<dbReference type="InterPro" id="IPR046348">
    <property type="entry name" value="SIS_dom_sf"/>
</dbReference>
<gene>
    <name evidence="3" type="primary">hxlB</name>
    <name evidence="3" type="ORF">HII30_17935</name>
</gene>
<dbReference type="Proteomes" id="UP000565468">
    <property type="component" value="Unassembled WGS sequence"/>
</dbReference>
<comment type="similarity">
    <text evidence="1">Belongs to the SIS family. PHI subfamily.</text>
</comment>
<protein>
    <submittedName>
        <fullName evidence="3">6-phospho-3-hexuloisomerase</fullName>
    </submittedName>
</protein>
<organism evidence="3 4">
    <name type="scientific">Paenibacillus lemnae</name>
    <dbReference type="NCBI Taxonomy" id="1330551"/>
    <lineage>
        <taxon>Bacteria</taxon>
        <taxon>Bacillati</taxon>
        <taxon>Bacillota</taxon>
        <taxon>Bacilli</taxon>
        <taxon>Bacillales</taxon>
        <taxon>Paenibacillaceae</taxon>
        <taxon>Paenibacillus</taxon>
    </lineage>
</organism>
<dbReference type="InterPro" id="IPR017552">
    <property type="entry name" value="PHI/rmpB"/>
</dbReference>
<dbReference type="Pfam" id="PF01380">
    <property type="entry name" value="SIS"/>
    <property type="match status" value="1"/>
</dbReference>
<dbReference type="GO" id="GO:0097367">
    <property type="term" value="F:carbohydrate derivative binding"/>
    <property type="evidence" value="ECO:0007669"/>
    <property type="project" value="InterPro"/>
</dbReference>
<feature type="domain" description="SIS" evidence="2">
    <location>
        <begin position="32"/>
        <end position="175"/>
    </location>
</feature>
<dbReference type="PANTHER" id="PTHR43443:SF1">
    <property type="entry name" value="3-HEXULOSE-6-PHOSPHATE ISOMERASE"/>
    <property type="match status" value="1"/>
</dbReference>
<dbReference type="GO" id="GO:1901135">
    <property type="term" value="P:carbohydrate derivative metabolic process"/>
    <property type="evidence" value="ECO:0007669"/>
    <property type="project" value="InterPro"/>
</dbReference>
<evidence type="ECO:0000313" key="3">
    <source>
        <dbReference type="EMBL" id="NMO97646.1"/>
    </source>
</evidence>
<name>A0A848MAS5_PAELE</name>
<evidence type="ECO:0000256" key="1">
    <source>
        <dbReference type="ARBA" id="ARBA00009235"/>
    </source>
</evidence>
<dbReference type="EMBL" id="JABBPN010000021">
    <property type="protein sequence ID" value="NMO97646.1"/>
    <property type="molecule type" value="Genomic_DNA"/>
</dbReference>
<evidence type="ECO:0000259" key="2">
    <source>
        <dbReference type="PROSITE" id="PS51464"/>
    </source>
</evidence>
<dbReference type="InterPro" id="IPR001347">
    <property type="entry name" value="SIS_dom"/>
</dbReference>
<comment type="caution">
    <text evidence="3">The sequence shown here is derived from an EMBL/GenBank/DDBJ whole genome shotgun (WGS) entry which is preliminary data.</text>
</comment>
<reference evidence="3 4" key="1">
    <citation type="submission" date="2020-04" db="EMBL/GenBank/DDBJ databases">
        <title>Paenibacillus algicola sp. nov., a novel marine bacterium producing alginate lyase.</title>
        <authorList>
            <person name="Huang H."/>
        </authorList>
    </citation>
    <scope>NUCLEOTIDE SEQUENCE [LARGE SCALE GENOMIC DNA]</scope>
    <source>
        <strain evidence="3 4">L7-75</strain>
    </source>
</reference>
<dbReference type="CDD" id="cd05005">
    <property type="entry name" value="SIS_PHI"/>
    <property type="match status" value="1"/>
</dbReference>
<sequence length="188" mass="20135">MKNGSILHEAIQIAEEVKKSIQFVNKDEVETLINHITSAKTIFLAGLGRSGLMTRAFAMRLMQMGYQVHVVGETVTPAIGPKDLLIIGSGSGETQGLLSMTQKAKQFGARIALLTVQPSSNIGQLADAVVQLPGATKDQSGITMETVQPMASLFEQTLLIVLDAVILKLMSQQDLSSGNMFGNHANLE</sequence>
<keyword evidence="4" id="KW-1185">Reference proteome</keyword>
<dbReference type="Gene3D" id="3.40.50.10490">
    <property type="entry name" value="Glucose-6-phosphate isomerase like protein, domain 1"/>
    <property type="match status" value="1"/>
</dbReference>
<dbReference type="NCBIfam" id="TIGR03127">
    <property type="entry name" value="RuMP_HxlB"/>
    <property type="match status" value="1"/>
</dbReference>
<accession>A0A848MAS5</accession>
<dbReference type="RefSeq" id="WP_169506424.1">
    <property type="nucleotide sequence ID" value="NZ_JABBPN010000021.1"/>
</dbReference>
<keyword evidence="3" id="KW-0413">Isomerase</keyword>
<dbReference type="PANTHER" id="PTHR43443">
    <property type="entry name" value="3-HEXULOSE-6-PHOSPHATE ISOMERASE"/>
    <property type="match status" value="1"/>
</dbReference>
<dbReference type="AlphaFoldDB" id="A0A848MAS5"/>
<dbReference type="GO" id="GO:0016853">
    <property type="term" value="F:isomerase activity"/>
    <property type="evidence" value="ECO:0007669"/>
    <property type="project" value="UniProtKB-KW"/>
</dbReference>